<dbReference type="InterPro" id="IPR044940">
    <property type="entry name" value="NOS_dom_2"/>
</dbReference>
<keyword evidence="5" id="KW-0288">FMN</keyword>
<dbReference type="InterPro" id="IPR017938">
    <property type="entry name" value="Riboflavin_synthase-like_b-brl"/>
</dbReference>
<protein>
    <recommendedName>
        <fullName evidence="3">nitric-oxide synthase (NADPH)</fullName>
        <ecNumber evidence="3">1.14.13.39</ecNumber>
    </recommendedName>
</protein>
<name>A0A8T9CBE6_9HELO</name>
<evidence type="ECO:0000256" key="6">
    <source>
        <dbReference type="ARBA" id="ARBA00022723"/>
    </source>
</evidence>
<dbReference type="GO" id="GO:0006809">
    <property type="term" value="P:nitric oxide biosynthetic process"/>
    <property type="evidence" value="ECO:0007669"/>
    <property type="project" value="InterPro"/>
</dbReference>
<dbReference type="Gene3D" id="3.40.50.360">
    <property type="match status" value="1"/>
</dbReference>
<dbReference type="PANTHER" id="PTHR43410:SF1">
    <property type="entry name" value="NITRIC OXIDE SYNTHASE"/>
    <property type="match status" value="1"/>
</dbReference>
<evidence type="ECO:0000256" key="2">
    <source>
        <dbReference type="ARBA" id="ARBA00006267"/>
    </source>
</evidence>
<dbReference type="InterPro" id="IPR008254">
    <property type="entry name" value="Flavodoxin/NO_synth"/>
</dbReference>
<keyword evidence="7" id="KW-0112">Calmodulin-binding</keyword>
<dbReference type="OrthoDB" id="1856718at2759"/>
<evidence type="ECO:0000256" key="7">
    <source>
        <dbReference type="ARBA" id="ARBA00022860"/>
    </source>
</evidence>
<dbReference type="Proteomes" id="UP000469558">
    <property type="component" value="Unassembled WGS sequence"/>
</dbReference>
<evidence type="ECO:0000256" key="3">
    <source>
        <dbReference type="ARBA" id="ARBA00012989"/>
    </source>
</evidence>
<dbReference type="InterPro" id="IPR039261">
    <property type="entry name" value="FNR_nucleotide-bd"/>
</dbReference>
<dbReference type="InterPro" id="IPR001433">
    <property type="entry name" value="OxRdtase_FAD/NAD-bd"/>
</dbReference>
<dbReference type="InterPro" id="IPR004030">
    <property type="entry name" value="NOS_N"/>
</dbReference>
<dbReference type="GO" id="GO:0046872">
    <property type="term" value="F:metal ion binding"/>
    <property type="evidence" value="ECO:0007669"/>
    <property type="project" value="UniProtKB-KW"/>
</dbReference>
<dbReference type="Gene3D" id="3.90.440.10">
    <property type="entry name" value="Nitric Oxide Synthase,Heme Domain,Chain A domain 2"/>
    <property type="match status" value="1"/>
</dbReference>
<comment type="caution">
    <text evidence="11">The sequence shown here is derived from an EMBL/GenBank/DDBJ whole genome shotgun (WGS) entry which is preliminary data.</text>
</comment>
<dbReference type="Pfam" id="PF00258">
    <property type="entry name" value="Flavodoxin_1"/>
    <property type="match status" value="1"/>
</dbReference>
<dbReference type="EC" id="1.14.13.39" evidence="3"/>
<dbReference type="Gene3D" id="3.90.1230.10">
    <property type="entry name" value="Nitric Oxide Synthase, Chain A, domain 3"/>
    <property type="match status" value="1"/>
</dbReference>
<dbReference type="Pfam" id="PF02898">
    <property type="entry name" value="NO_synthase"/>
    <property type="match status" value="1"/>
</dbReference>
<keyword evidence="9" id="KW-0408">Iron</keyword>
<keyword evidence="12" id="KW-1185">Reference proteome</keyword>
<dbReference type="GO" id="GO:0005516">
    <property type="term" value="F:calmodulin binding"/>
    <property type="evidence" value="ECO:0007669"/>
    <property type="project" value="UniProtKB-KW"/>
</dbReference>
<evidence type="ECO:0000313" key="11">
    <source>
        <dbReference type="EMBL" id="TVY82958.1"/>
    </source>
</evidence>
<evidence type="ECO:0000313" key="12">
    <source>
        <dbReference type="Proteomes" id="UP000469558"/>
    </source>
</evidence>
<comment type="cofactor">
    <cofactor evidence="1">
        <name>FMN</name>
        <dbReference type="ChEBI" id="CHEBI:58210"/>
    </cofactor>
</comment>
<dbReference type="EMBL" id="QGMK01000252">
    <property type="protein sequence ID" value="TVY82958.1"/>
    <property type="molecule type" value="Genomic_DNA"/>
</dbReference>
<organism evidence="11 12">
    <name type="scientific">Lachnellula suecica</name>
    <dbReference type="NCBI Taxonomy" id="602035"/>
    <lineage>
        <taxon>Eukaryota</taxon>
        <taxon>Fungi</taxon>
        <taxon>Dikarya</taxon>
        <taxon>Ascomycota</taxon>
        <taxon>Pezizomycotina</taxon>
        <taxon>Leotiomycetes</taxon>
        <taxon>Helotiales</taxon>
        <taxon>Lachnaceae</taxon>
        <taxon>Lachnellula</taxon>
    </lineage>
</organism>
<evidence type="ECO:0000259" key="10">
    <source>
        <dbReference type="PROSITE" id="PS50902"/>
    </source>
</evidence>
<dbReference type="SUPFAM" id="SSF56512">
    <property type="entry name" value="Nitric oxide (NO) synthase oxygenase domain"/>
    <property type="match status" value="1"/>
</dbReference>
<dbReference type="GO" id="GO:0004517">
    <property type="term" value="F:nitric-oxide synthase activity"/>
    <property type="evidence" value="ECO:0007669"/>
    <property type="project" value="UniProtKB-EC"/>
</dbReference>
<accession>A0A8T9CBE6</accession>
<dbReference type="InterPro" id="IPR036119">
    <property type="entry name" value="NOS_N_sf"/>
</dbReference>
<dbReference type="Gene3D" id="3.40.50.80">
    <property type="entry name" value="Nucleotide-binding domain of ferredoxin-NADP reductase (FNR) module"/>
    <property type="match status" value="1"/>
</dbReference>
<keyword evidence="8" id="KW-0560">Oxidoreductase</keyword>
<evidence type="ECO:0000256" key="8">
    <source>
        <dbReference type="ARBA" id="ARBA00023002"/>
    </source>
</evidence>
<dbReference type="SUPFAM" id="SSF52218">
    <property type="entry name" value="Flavoproteins"/>
    <property type="match status" value="1"/>
</dbReference>
<dbReference type="PROSITE" id="PS50902">
    <property type="entry name" value="FLAVODOXIN_LIKE"/>
    <property type="match status" value="1"/>
</dbReference>
<dbReference type="InterPro" id="IPR029039">
    <property type="entry name" value="Flavoprotein-like_sf"/>
</dbReference>
<evidence type="ECO:0000256" key="9">
    <source>
        <dbReference type="ARBA" id="ARBA00023004"/>
    </source>
</evidence>
<evidence type="ECO:0000256" key="4">
    <source>
        <dbReference type="ARBA" id="ARBA00022617"/>
    </source>
</evidence>
<proteinExistence type="inferred from homology"/>
<feature type="domain" description="Flavodoxin-like" evidence="10">
    <location>
        <begin position="273"/>
        <end position="419"/>
    </location>
</feature>
<keyword evidence="5" id="KW-0285">Flavoprotein</keyword>
<reference evidence="11 12" key="1">
    <citation type="submission" date="2018-05" db="EMBL/GenBank/DDBJ databases">
        <title>Genome sequencing and assembly of the regulated plant pathogen Lachnellula willkommii and related sister species for the development of diagnostic species identification markers.</title>
        <authorList>
            <person name="Giroux E."/>
            <person name="Bilodeau G."/>
        </authorList>
    </citation>
    <scope>NUCLEOTIDE SEQUENCE [LARGE SCALE GENOMIC DNA]</scope>
    <source>
        <strain evidence="11 12">CBS 268.59</strain>
    </source>
</reference>
<keyword evidence="4" id="KW-0349">Heme</keyword>
<comment type="similarity">
    <text evidence="2">Belongs to the NOS family.</text>
</comment>
<gene>
    <name evidence="11" type="primary">NOS2</name>
    <name evidence="11" type="ORF">LSUE1_G003731</name>
</gene>
<evidence type="ECO:0000256" key="5">
    <source>
        <dbReference type="ARBA" id="ARBA00022643"/>
    </source>
</evidence>
<evidence type="ECO:0000256" key="1">
    <source>
        <dbReference type="ARBA" id="ARBA00001917"/>
    </source>
</evidence>
<dbReference type="PANTHER" id="PTHR43410">
    <property type="entry name" value="NITRIC OXIDE SYNTHASE OXYGENASE"/>
    <property type="match status" value="1"/>
</dbReference>
<sequence length="814" mass="91502">MPDGKVMGDPSHVQLTKDTMALGWTPPNPKTKWDVLPLVVMAEDDAPAFADLPADITRLVPIRHQTYEGFEHLDLNWVKFPALSRTGFDIGGIQYTAAPFFGWFMDSEIGVRNLADTFRYNALPDVAKAIGFRGNDLEDLPDHEKLVWLSRAQAELNFAVHSSFLKAGVTCISSLAASRSWSEFDDQHLKEKGYRLNADPYWISPPQGSIVPLWHRGFAPNYQPKPLIARHRFDPVKVWRRRIGVAADIADDYQLQATEVLKDAVANKVLSKVHIYFCGIGGTASKLAERLLKLLKEKSSLTIGNFGTLNSLQPEKIRPADVVLFVVATSGKGEVPTNGLRFMKRADSPNFIPSSARYSIFGLGDSSYRDSFNAASQLVDNVFRKGGLHPLLSSSTVESDVAMEDPPLNRFHEWWTRVEKVLAGQKEAGNSQNDVGFWTDRYIQHYNMLRSFREATMGFDPRKHKPQGMLKVSLEIPEPEYQDMGHVRLLPRNSPGKVKRVLKLLGIPDHTVIALSGDYPESNPTSRTWKEWQCRSPTVTVGNFVTDFVDLYRPFISMDWAPDSTIIHNSSAIEVLETIARGSKWVPSSASLKAILFSMETLRPRTYSVASTWLDTTSVGPNKSVVDVLVHVTPRGRFSDRCLADQGNQSKILYKLTANNACLPMLDPSGRPIVAVACGTCIGPIRSLVHRRIRILERTNMIIAATDKISLFLGFKTDHNNKLFIKLVDEAAKASKHNLLDMLYLVPSNKEKRRVQDYFDDCEDMLKRKLVDEGGYFYLCGNETMVRETKEKLRSVLGATAWDEVQERVIEEVF</sequence>
<dbReference type="SUPFAM" id="SSF63380">
    <property type="entry name" value="Riboflavin synthase domain-like"/>
    <property type="match status" value="1"/>
</dbReference>
<dbReference type="GO" id="GO:0010181">
    <property type="term" value="F:FMN binding"/>
    <property type="evidence" value="ECO:0007669"/>
    <property type="project" value="InterPro"/>
</dbReference>
<dbReference type="AlphaFoldDB" id="A0A8T9CBE6"/>
<dbReference type="Pfam" id="PF00175">
    <property type="entry name" value="NAD_binding_1"/>
    <property type="match status" value="1"/>
</dbReference>
<dbReference type="SUPFAM" id="SSF52343">
    <property type="entry name" value="Ferredoxin reductase-like, C-terminal NADP-linked domain"/>
    <property type="match status" value="1"/>
</dbReference>
<keyword evidence="6" id="KW-0479">Metal-binding</keyword>
<dbReference type="InterPro" id="IPR044944">
    <property type="entry name" value="NOS_dom_3"/>
</dbReference>
<dbReference type="InterPro" id="IPR050607">
    <property type="entry name" value="NOS"/>
</dbReference>